<feature type="region of interest" description="Disordered" evidence="5">
    <location>
        <begin position="318"/>
        <end position="337"/>
    </location>
</feature>
<feature type="transmembrane region" description="Helical" evidence="6">
    <location>
        <begin position="772"/>
        <end position="792"/>
    </location>
</feature>
<keyword evidence="4 6" id="KW-0472">Membrane</keyword>
<gene>
    <name evidence="7" type="ORF">KFE25_013160</name>
</gene>
<name>A0A8J5XKL9_DIALT</name>
<evidence type="ECO:0000256" key="4">
    <source>
        <dbReference type="ARBA" id="ARBA00023136"/>
    </source>
</evidence>
<accession>A0A8J5XKL9</accession>
<sequence length="1251" mass="125521">MAGGPIGMEGAGLAACARFSVSVLLALGLAALLVPVLLLLVAAIGWQQRVSLLPVLLLRFALLDSALSDLRATCVWADAPFRRLLELDMPFDACTLVLDDVSVYTPFHQRIRVRKGPLGRLLETGAERAREEAAIGAAAEAAAEAALGATAAQNAVRPSVRGLSARPARLAASSSKLVRQLPAAKASAAAGAPAVAAAASQAAAEAAERALRGELLATSAPPAPPRTPSSSPSARSSSPPSPPPPPAPPPPPPPPPGRDVLARAETVTVTVTRAAKRRYVARVVVGAPRIRFVSYDHRFADTNVRRLLAVLAANATASAPPAGADTAAPAAAPARPPSQLSTELGALVQVRSVELLRGRLDIVLNLSPVPTGGVLVLPPVTALAETVKLADAPPAGGRAPADGGARGRARRTAAAAAAGSGAPGLAPAAGGLDASAPLSVRLLVQLNAIAFRALASSSVDAVASSVVAAAAAAAAVLGYSLRVVNSVNGPLLALGLPGAELLHGATGGARALVDAALAGSGALLTGGAEATKHLAAALSSGSAVETAHGIARGVAILNHGVQGSVSAITAGLSTGVSTALSGVDALAERFGPAAFVVRGVTDSARHMTVGVSSAAVSVVGSILDGGTQLVGDVAVGGARTGLGIATLDAEQLAAGGGQLVGGLYKGAGTLTTGVLDGTLALGSGVVQGLGSATQGVGYAAGELLAGVAETGARARRFWLRPFVRAQPGNGDGGGADGAGGAGGGAARFARSGSGDSLAKGHWTPEDLRLRKLVGISLAISGNLLISGALNVQKHVHNVNERRPRERRVAYTRMPLWWAGFLMTILGELGNFAAYGFAEASLVTPLGAVSVVANAFIAAIVLREGLRALDVCGCLLVVAGSVIIAMTASMHQEYLDPALFMEYASAPPFLAYFAALLLAIAIVFAFRERYGRRHVTYYVTLCSLIGSVTVMAAKGLSSFFNSWAYGGSLPLVHPMAYALAAVLGVTAVLQVKFLNLAMQHFGNTETVPVFYVLFTLATICASSVLYRDFENESARQILAFVAGCCVTFAGVKLITSNRQRPGAGVGPANSHTHFSRLQTGVDEGASGRLHARLGAGGEAVGAVERGRVGAALPVPPGQDALCRPLPPAPMRAPPGVRASSDEADLALAIALPTALLASQLLVDAGLHAHGGADPASAHAGGATAAGTQPLAAIVLSDDDESVEEAVALRLPQGQGHVARIPIAALVGGAHAVAGEPSGECFVAAVDSETGGL</sequence>
<dbReference type="GO" id="GO:0015095">
    <property type="term" value="F:magnesium ion transmembrane transporter activity"/>
    <property type="evidence" value="ECO:0007669"/>
    <property type="project" value="InterPro"/>
</dbReference>
<feature type="compositionally biased region" description="Low complexity" evidence="5">
    <location>
        <begin position="228"/>
        <end position="238"/>
    </location>
</feature>
<dbReference type="InterPro" id="IPR008521">
    <property type="entry name" value="Mg_trans_NIPA"/>
</dbReference>
<dbReference type="GO" id="GO:0016020">
    <property type="term" value="C:membrane"/>
    <property type="evidence" value="ECO:0007669"/>
    <property type="project" value="UniProtKB-SubCell"/>
</dbReference>
<dbReference type="SUPFAM" id="SSF103481">
    <property type="entry name" value="Multidrug resistance efflux transporter EmrE"/>
    <property type="match status" value="1"/>
</dbReference>
<dbReference type="InterPro" id="IPR037185">
    <property type="entry name" value="EmrE-like"/>
</dbReference>
<comment type="subcellular location">
    <subcellularLocation>
        <location evidence="1">Membrane</location>
        <topology evidence="1">Multi-pass membrane protein</topology>
    </subcellularLocation>
</comment>
<feature type="transmembrane region" description="Helical" evidence="6">
    <location>
        <begin position="934"/>
        <end position="955"/>
    </location>
</feature>
<protein>
    <recommendedName>
        <fullName evidence="9">Magnesium transporter</fullName>
    </recommendedName>
</protein>
<feature type="transmembrane region" description="Helical" evidence="6">
    <location>
        <begin position="1036"/>
        <end position="1054"/>
    </location>
</feature>
<feature type="transmembrane region" description="Helical" evidence="6">
    <location>
        <begin position="975"/>
        <end position="993"/>
    </location>
</feature>
<organism evidence="7 8">
    <name type="scientific">Diacronema lutheri</name>
    <name type="common">Unicellular marine alga</name>
    <name type="synonym">Monochrysis lutheri</name>
    <dbReference type="NCBI Taxonomy" id="2081491"/>
    <lineage>
        <taxon>Eukaryota</taxon>
        <taxon>Haptista</taxon>
        <taxon>Haptophyta</taxon>
        <taxon>Pavlovophyceae</taxon>
        <taxon>Pavlovales</taxon>
        <taxon>Pavlovaceae</taxon>
        <taxon>Diacronema</taxon>
    </lineage>
</organism>
<evidence type="ECO:0000256" key="3">
    <source>
        <dbReference type="ARBA" id="ARBA00022989"/>
    </source>
</evidence>
<feature type="transmembrane region" description="Helical" evidence="6">
    <location>
        <begin position="813"/>
        <end position="835"/>
    </location>
</feature>
<keyword evidence="3 6" id="KW-1133">Transmembrane helix</keyword>
<feature type="transmembrane region" description="Helical" evidence="6">
    <location>
        <begin position="868"/>
        <end position="888"/>
    </location>
</feature>
<dbReference type="EMBL" id="JAGTXO010000032">
    <property type="protein sequence ID" value="KAG8460510.1"/>
    <property type="molecule type" value="Genomic_DNA"/>
</dbReference>
<keyword evidence="2 6" id="KW-0812">Transmembrane</keyword>
<feature type="transmembrane region" description="Helical" evidence="6">
    <location>
        <begin position="908"/>
        <end position="925"/>
    </location>
</feature>
<dbReference type="PANTHER" id="PTHR12570:SF65">
    <property type="entry name" value="MAGNESIUM TRANSPORTER NIPA9-RELATED"/>
    <property type="match status" value="1"/>
</dbReference>
<evidence type="ECO:0000256" key="2">
    <source>
        <dbReference type="ARBA" id="ARBA00022692"/>
    </source>
</evidence>
<feature type="region of interest" description="Disordered" evidence="5">
    <location>
        <begin position="217"/>
        <end position="260"/>
    </location>
</feature>
<keyword evidence="8" id="KW-1185">Reference proteome</keyword>
<dbReference type="PANTHER" id="PTHR12570">
    <property type="match status" value="1"/>
</dbReference>
<comment type="caution">
    <text evidence="7">The sequence shown here is derived from an EMBL/GenBank/DDBJ whole genome shotgun (WGS) entry which is preliminary data.</text>
</comment>
<feature type="compositionally biased region" description="Low complexity" evidence="5">
    <location>
        <begin position="318"/>
        <end position="333"/>
    </location>
</feature>
<feature type="compositionally biased region" description="Gly residues" evidence="5">
    <location>
        <begin position="729"/>
        <end position="745"/>
    </location>
</feature>
<feature type="transmembrane region" description="Helical" evidence="6">
    <location>
        <begin position="1005"/>
        <end position="1024"/>
    </location>
</feature>
<dbReference type="AlphaFoldDB" id="A0A8J5XKL9"/>
<feature type="region of interest" description="Disordered" evidence="5">
    <location>
        <begin position="728"/>
        <end position="747"/>
    </location>
</feature>
<proteinExistence type="predicted"/>
<evidence type="ECO:0008006" key="9">
    <source>
        <dbReference type="Google" id="ProtNLM"/>
    </source>
</evidence>
<evidence type="ECO:0000256" key="5">
    <source>
        <dbReference type="SAM" id="MobiDB-lite"/>
    </source>
</evidence>
<feature type="transmembrane region" description="Helical" evidence="6">
    <location>
        <begin position="841"/>
        <end position="861"/>
    </location>
</feature>
<evidence type="ECO:0000256" key="1">
    <source>
        <dbReference type="ARBA" id="ARBA00004141"/>
    </source>
</evidence>
<dbReference type="Pfam" id="PF05653">
    <property type="entry name" value="Mg_trans_NIPA"/>
    <property type="match status" value="1"/>
</dbReference>
<evidence type="ECO:0000313" key="7">
    <source>
        <dbReference type="EMBL" id="KAG8460510.1"/>
    </source>
</evidence>
<dbReference type="OrthoDB" id="165382at2759"/>
<dbReference type="Proteomes" id="UP000751190">
    <property type="component" value="Unassembled WGS sequence"/>
</dbReference>
<evidence type="ECO:0000256" key="6">
    <source>
        <dbReference type="SAM" id="Phobius"/>
    </source>
</evidence>
<feature type="compositionally biased region" description="Pro residues" evidence="5">
    <location>
        <begin position="239"/>
        <end position="257"/>
    </location>
</feature>
<feature type="transmembrane region" description="Helical" evidence="6">
    <location>
        <begin position="21"/>
        <end position="46"/>
    </location>
</feature>
<reference evidence="7" key="1">
    <citation type="submission" date="2021-05" db="EMBL/GenBank/DDBJ databases">
        <title>The genome of the haptophyte Pavlova lutheri (Diacronema luteri, Pavlovales) - a model for lipid biosynthesis in eukaryotic algae.</title>
        <authorList>
            <person name="Hulatt C.J."/>
            <person name="Posewitz M.C."/>
        </authorList>
    </citation>
    <scope>NUCLEOTIDE SEQUENCE</scope>
    <source>
        <strain evidence="7">NIVA-4/92</strain>
    </source>
</reference>
<evidence type="ECO:0000313" key="8">
    <source>
        <dbReference type="Proteomes" id="UP000751190"/>
    </source>
</evidence>